<evidence type="ECO:0000256" key="4">
    <source>
        <dbReference type="ARBA" id="ARBA00022840"/>
    </source>
</evidence>
<evidence type="ECO:0000256" key="3">
    <source>
        <dbReference type="ARBA" id="ARBA00022806"/>
    </source>
</evidence>
<sequence>MAAGSQDNSAEPVALQQNASPHEDEVPLLEESPLCRFLANVSLAASSDERSEEEVEKGGVVTISTIHAAKGLEWPIVFVPACFNGSIPHSRAEDHDEERRLLYVGMTRAQAMLYLSCPLQDSQKQETTLSAFLSQSSVKKYFDEKGPHIHLSDAKALSRVLGREEPCAGDIATSSAQLERDKDDFWPTTGERPLEYSEEAEAWARSQDSMPVFGNTRSASWISRGDVESGNSTFLPGFSSVTNQYQELMEKQERLTQKRVDKKLDTSLKDTQPRGRKRQIEGQGTISSFFGGKPVVSSLRTSVSDTSVLRDVSNINTEMSTVAVKALDFSTMHRSIRAEPLLKRPRASVPARPSGNDHAYVFLSSSPTKPEEDVHQKPTAATVQPVPLPQFKPATTLHTTSIGAVRSAPRTLGVKRSLKGWNWNGRKQ</sequence>
<dbReference type="PANTHER" id="PTHR11070">
    <property type="entry name" value="UVRD / RECB / PCRA DNA HELICASE FAMILY MEMBER"/>
    <property type="match status" value="1"/>
</dbReference>
<keyword evidence="2" id="KW-0378">Hydrolase</keyword>
<dbReference type="GO" id="GO:0005634">
    <property type="term" value="C:nucleus"/>
    <property type="evidence" value="ECO:0007669"/>
    <property type="project" value="TreeGrafter"/>
</dbReference>
<evidence type="ECO:0000256" key="2">
    <source>
        <dbReference type="ARBA" id="ARBA00022801"/>
    </source>
</evidence>
<keyword evidence="4" id="KW-0067">ATP-binding</keyword>
<dbReference type="EMBL" id="CP051140">
    <property type="protein sequence ID" value="QIW97888.1"/>
    <property type="molecule type" value="Genomic_DNA"/>
</dbReference>
<dbReference type="GO" id="GO:0003677">
    <property type="term" value="F:DNA binding"/>
    <property type="evidence" value="ECO:0007669"/>
    <property type="project" value="InterPro"/>
</dbReference>
<feature type="region of interest" description="Disordered" evidence="5">
    <location>
        <begin position="1"/>
        <end position="26"/>
    </location>
</feature>
<evidence type="ECO:0000259" key="6">
    <source>
        <dbReference type="Pfam" id="PF13361"/>
    </source>
</evidence>
<organism evidence="7 8">
    <name type="scientific">Peltaster fructicola</name>
    <dbReference type="NCBI Taxonomy" id="286661"/>
    <lineage>
        <taxon>Eukaryota</taxon>
        <taxon>Fungi</taxon>
        <taxon>Dikarya</taxon>
        <taxon>Ascomycota</taxon>
        <taxon>Pezizomycotina</taxon>
        <taxon>Dothideomycetes</taxon>
        <taxon>Dothideomycetes incertae sedis</taxon>
        <taxon>Peltaster</taxon>
    </lineage>
</organism>
<dbReference type="GO" id="GO:0016787">
    <property type="term" value="F:hydrolase activity"/>
    <property type="evidence" value="ECO:0007669"/>
    <property type="project" value="UniProtKB-KW"/>
</dbReference>
<dbReference type="AlphaFoldDB" id="A0A6H0XTE4"/>
<dbReference type="InterPro" id="IPR000212">
    <property type="entry name" value="DNA_helicase_UvrD/REP"/>
</dbReference>
<dbReference type="GO" id="GO:0000725">
    <property type="term" value="P:recombinational repair"/>
    <property type="evidence" value="ECO:0007669"/>
    <property type="project" value="TreeGrafter"/>
</dbReference>
<dbReference type="SUPFAM" id="SSF52540">
    <property type="entry name" value="P-loop containing nucleoside triphosphate hydrolases"/>
    <property type="match status" value="1"/>
</dbReference>
<proteinExistence type="predicted"/>
<dbReference type="Proteomes" id="UP000503462">
    <property type="component" value="Chromosome 2"/>
</dbReference>
<dbReference type="InterPro" id="IPR027417">
    <property type="entry name" value="P-loop_NTPase"/>
</dbReference>
<feature type="region of interest" description="Disordered" evidence="5">
    <location>
        <begin position="367"/>
        <end position="390"/>
    </location>
</feature>
<reference evidence="7 8" key="1">
    <citation type="journal article" date="2016" name="Sci. Rep.">
        <title>Peltaster fructicola genome reveals evolution from an invasive phytopathogen to an ectophytic parasite.</title>
        <authorList>
            <person name="Xu C."/>
            <person name="Chen H."/>
            <person name="Gleason M.L."/>
            <person name="Xu J.R."/>
            <person name="Liu H."/>
            <person name="Zhang R."/>
            <person name="Sun G."/>
        </authorList>
    </citation>
    <scope>NUCLEOTIDE SEQUENCE [LARGE SCALE GENOMIC DNA]</scope>
    <source>
        <strain evidence="7 8">LNHT1506</strain>
    </source>
</reference>
<dbReference type="GO" id="GO:0005524">
    <property type="term" value="F:ATP binding"/>
    <property type="evidence" value="ECO:0007669"/>
    <property type="project" value="UniProtKB-KW"/>
</dbReference>
<dbReference type="InterPro" id="IPR014017">
    <property type="entry name" value="DNA_helicase_UvrD-like_C"/>
</dbReference>
<feature type="domain" description="UvrD-like helicase C-terminal" evidence="6">
    <location>
        <begin position="28"/>
        <end position="117"/>
    </location>
</feature>
<evidence type="ECO:0000256" key="5">
    <source>
        <dbReference type="SAM" id="MobiDB-lite"/>
    </source>
</evidence>
<keyword evidence="1" id="KW-0547">Nucleotide-binding</keyword>
<dbReference type="OrthoDB" id="1470711at2759"/>
<dbReference type="PANTHER" id="PTHR11070:SF2">
    <property type="entry name" value="ATP-DEPENDENT DNA HELICASE SRS2"/>
    <property type="match status" value="1"/>
</dbReference>
<dbReference type="Gene3D" id="3.40.50.300">
    <property type="entry name" value="P-loop containing nucleotide triphosphate hydrolases"/>
    <property type="match status" value="1"/>
</dbReference>
<feature type="compositionally biased region" description="Basic and acidic residues" evidence="5">
    <location>
        <begin position="257"/>
        <end position="273"/>
    </location>
</feature>
<protein>
    <recommendedName>
        <fullName evidence="6">UvrD-like helicase C-terminal domain-containing protein</fullName>
    </recommendedName>
</protein>
<evidence type="ECO:0000313" key="7">
    <source>
        <dbReference type="EMBL" id="QIW97888.1"/>
    </source>
</evidence>
<evidence type="ECO:0000313" key="8">
    <source>
        <dbReference type="Proteomes" id="UP000503462"/>
    </source>
</evidence>
<feature type="compositionally biased region" description="Polar residues" evidence="5">
    <location>
        <begin position="1"/>
        <end position="20"/>
    </location>
</feature>
<name>A0A6H0XTE4_9PEZI</name>
<keyword evidence="8" id="KW-1185">Reference proteome</keyword>
<dbReference type="CDD" id="cd18807">
    <property type="entry name" value="SF1_C_UvrD"/>
    <property type="match status" value="1"/>
</dbReference>
<feature type="region of interest" description="Disordered" evidence="5">
    <location>
        <begin position="257"/>
        <end position="279"/>
    </location>
</feature>
<dbReference type="GO" id="GO:0043138">
    <property type="term" value="F:3'-5' DNA helicase activity"/>
    <property type="evidence" value="ECO:0007669"/>
    <property type="project" value="TreeGrafter"/>
</dbReference>
<gene>
    <name evidence="7" type="ORF">AMS68_003406</name>
</gene>
<keyword evidence="3" id="KW-0347">Helicase</keyword>
<evidence type="ECO:0000256" key="1">
    <source>
        <dbReference type="ARBA" id="ARBA00022741"/>
    </source>
</evidence>
<dbReference type="Pfam" id="PF13361">
    <property type="entry name" value="UvrD_C"/>
    <property type="match status" value="1"/>
</dbReference>
<accession>A0A6H0XTE4</accession>